<sequence>MTSLNRVLLIVAAIWGNVVWSTHASPASSQSRSPSLSQFCMDDKVYTFDLCMAFSHRRDDPSTYRLAFSGAFNKAHGWAALAHGSIMDGAIMFVFYPNRRADGLTVSVRSTTGHSPPKTLPQHNDNLKLLRTFVDGEGYYHAVIDCESCRLPPPGASAVQPNETWIWSANDYQVLTSDEPGEELQVHSSYGRFIVDVRPNDLDLDNITQHYPDRTNGGARGGNKQNTQGATAVQVHGILMLVVFVGIYPLGIVMIRSGLARAFRYHVGSQLAATLIVLLLAMLGAWSALKRDQASHHCQNTLDSC</sequence>
<accession>A0AAJ0CJ64</accession>
<dbReference type="SUPFAM" id="SSF49344">
    <property type="entry name" value="CBD9-like"/>
    <property type="match status" value="1"/>
</dbReference>
<comment type="caution">
    <text evidence="4">The sequence shown here is derived from an EMBL/GenBank/DDBJ whole genome shotgun (WGS) entry which is preliminary data.</text>
</comment>
<feature type="chain" id="PRO_5042472462" description="Cellobiose dehydrogenase-like cytochrome domain-containing protein" evidence="2">
    <location>
        <begin position="25"/>
        <end position="305"/>
    </location>
</feature>
<keyword evidence="2" id="KW-0732">Signal</keyword>
<reference evidence="4" key="1">
    <citation type="submission" date="2023-06" db="EMBL/GenBank/DDBJ databases">
        <title>Conoideocrella luteorostrata (Hypocreales: Clavicipitaceae), a potential biocontrol fungus for elongate hemlock scale in United States Christmas tree production areas.</title>
        <authorList>
            <person name="Barrett H."/>
            <person name="Lovett B."/>
            <person name="Macias A.M."/>
            <person name="Stajich J.E."/>
            <person name="Kasson M.T."/>
        </authorList>
    </citation>
    <scope>NUCLEOTIDE SEQUENCE</scope>
    <source>
        <strain evidence="4">ARSEF 14590</strain>
    </source>
</reference>
<evidence type="ECO:0000313" key="5">
    <source>
        <dbReference type="Proteomes" id="UP001251528"/>
    </source>
</evidence>
<keyword evidence="1" id="KW-0812">Transmembrane</keyword>
<organism evidence="4 5">
    <name type="scientific">Conoideocrella luteorostrata</name>
    <dbReference type="NCBI Taxonomy" id="1105319"/>
    <lineage>
        <taxon>Eukaryota</taxon>
        <taxon>Fungi</taxon>
        <taxon>Dikarya</taxon>
        <taxon>Ascomycota</taxon>
        <taxon>Pezizomycotina</taxon>
        <taxon>Sordariomycetes</taxon>
        <taxon>Hypocreomycetidae</taxon>
        <taxon>Hypocreales</taxon>
        <taxon>Clavicipitaceae</taxon>
        <taxon>Conoideocrella</taxon>
    </lineage>
</organism>
<dbReference type="Proteomes" id="UP001251528">
    <property type="component" value="Unassembled WGS sequence"/>
</dbReference>
<keyword evidence="1" id="KW-0472">Membrane</keyword>
<dbReference type="Gene3D" id="2.60.40.1210">
    <property type="entry name" value="Cellobiose dehydrogenase, cytochrome domain"/>
    <property type="match status" value="1"/>
</dbReference>
<dbReference type="CDD" id="cd09630">
    <property type="entry name" value="CDH_like_cytochrome"/>
    <property type="match status" value="1"/>
</dbReference>
<proteinExistence type="predicted"/>
<keyword evidence="5" id="KW-1185">Reference proteome</keyword>
<gene>
    <name evidence="4" type="ORF">QQS21_008257</name>
</gene>
<dbReference type="AlphaFoldDB" id="A0AAJ0CJ64"/>
<feature type="signal peptide" evidence="2">
    <location>
        <begin position="1"/>
        <end position="24"/>
    </location>
</feature>
<keyword evidence="1" id="KW-1133">Transmembrane helix</keyword>
<dbReference type="PANTHER" id="PTHR47797:SF3">
    <property type="entry name" value="CYTOCHROME B561 DOMAIN-CONTAINING PROTEIN"/>
    <property type="match status" value="1"/>
</dbReference>
<dbReference type="PANTHER" id="PTHR47797">
    <property type="entry name" value="DEHYDROGENASE, PUTATIVE (AFU_ORTHOLOGUE AFUA_8G05805)-RELATED"/>
    <property type="match status" value="1"/>
</dbReference>
<evidence type="ECO:0000256" key="1">
    <source>
        <dbReference type="SAM" id="Phobius"/>
    </source>
</evidence>
<name>A0AAJ0CJ64_9HYPO</name>
<dbReference type="EMBL" id="JASWJB010000184">
    <property type="protein sequence ID" value="KAK2594038.1"/>
    <property type="molecule type" value="Genomic_DNA"/>
</dbReference>
<feature type="domain" description="Cellobiose dehydrogenase-like cytochrome" evidence="3">
    <location>
        <begin position="72"/>
        <end position="197"/>
    </location>
</feature>
<evidence type="ECO:0000256" key="2">
    <source>
        <dbReference type="SAM" id="SignalP"/>
    </source>
</evidence>
<feature type="transmembrane region" description="Helical" evidence="1">
    <location>
        <begin position="235"/>
        <end position="255"/>
    </location>
</feature>
<feature type="transmembrane region" description="Helical" evidence="1">
    <location>
        <begin position="267"/>
        <end position="289"/>
    </location>
</feature>
<dbReference type="Pfam" id="PF16010">
    <property type="entry name" value="CDH-cyt"/>
    <property type="match status" value="1"/>
</dbReference>
<evidence type="ECO:0000313" key="4">
    <source>
        <dbReference type="EMBL" id="KAK2594038.1"/>
    </source>
</evidence>
<protein>
    <recommendedName>
        <fullName evidence="3">Cellobiose dehydrogenase-like cytochrome domain-containing protein</fullName>
    </recommendedName>
</protein>
<evidence type="ECO:0000259" key="3">
    <source>
        <dbReference type="Pfam" id="PF16010"/>
    </source>
</evidence>
<dbReference type="InterPro" id="IPR015920">
    <property type="entry name" value="Cellobiose_DH-like_cyt"/>
</dbReference>